<dbReference type="RefSeq" id="WP_282334852.1">
    <property type="nucleotide sequence ID" value="NZ_JASBRG010000007.1"/>
</dbReference>
<reference evidence="1 2" key="1">
    <citation type="submission" date="2023-05" db="EMBL/GenBank/DDBJ databases">
        <title>Genome sequence of Pinibacter sp. MAH-24.</title>
        <authorList>
            <person name="Huq M.A."/>
        </authorList>
    </citation>
    <scope>NUCLEOTIDE SEQUENCE [LARGE SCALE GENOMIC DNA]</scope>
    <source>
        <strain evidence="1 2">MAH-24</strain>
    </source>
</reference>
<dbReference type="EMBL" id="JASBRG010000007">
    <property type="protein sequence ID" value="MDI3320747.1"/>
    <property type="molecule type" value="Genomic_DNA"/>
</dbReference>
<keyword evidence="2" id="KW-1185">Reference proteome</keyword>
<evidence type="ECO:0000313" key="2">
    <source>
        <dbReference type="Proteomes" id="UP001226434"/>
    </source>
</evidence>
<gene>
    <name evidence="1" type="ORF">QJ048_13235</name>
</gene>
<dbReference type="Proteomes" id="UP001226434">
    <property type="component" value="Unassembled WGS sequence"/>
</dbReference>
<evidence type="ECO:0000313" key="1">
    <source>
        <dbReference type="EMBL" id="MDI3320747.1"/>
    </source>
</evidence>
<organism evidence="1 2">
    <name type="scientific">Pinibacter soli</name>
    <dbReference type="NCBI Taxonomy" id="3044211"/>
    <lineage>
        <taxon>Bacteria</taxon>
        <taxon>Pseudomonadati</taxon>
        <taxon>Bacteroidota</taxon>
        <taxon>Chitinophagia</taxon>
        <taxon>Chitinophagales</taxon>
        <taxon>Chitinophagaceae</taxon>
        <taxon>Pinibacter</taxon>
    </lineage>
</organism>
<proteinExistence type="predicted"/>
<accession>A0ABT6RFW7</accession>
<name>A0ABT6RFW7_9BACT</name>
<protein>
    <recommendedName>
        <fullName evidence="3">MafI family immunity protein</fullName>
    </recommendedName>
</protein>
<comment type="caution">
    <text evidence="1">The sequence shown here is derived from an EMBL/GenBank/DDBJ whole genome shotgun (WGS) entry which is preliminary data.</text>
</comment>
<evidence type="ECO:0008006" key="3">
    <source>
        <dbReference type="Google" id="ProtNLM"/>
    </source>
</evidence>
<sequence length="108" mass="12477">MTLGKQKTIEFIDQIEAVAKKENFDNCVKDGVSEYNEKMYLTRLVAIARELILYNEWFIALENTIDNLFEVDYKLDSDIVNLAIQAFNSVPSNNPRLKDLEQMIIKTG</sequence>